<accession>A0AAN6YPR5</accession>
<comment type="caution">
    <text evidence="2">The sequence shown here is derived from an EMBL/GenBank/DDBJ whole genome shotgun (WGS) entry which is preliminary data.</text>
</comment>
<feature type="chain" id="PRO_5042894002" evidence="1">
    <location>
        <begin position="29"/>
        <end position="90"/>
    </location>
</feature>
<sequence>MAFGCPHQCFLVLQPAVCIFHLSLVCMSTHTEHRKRQAIKTSQDVFAGGLSPSPSSSVVMAPITLPMNLQHSSVFSNKSVNPAPQSVPDI</sequence>
<protein>
    <submittedName>
        <fullName evidence="2">Uncharacterized protein</fullName>
    </submittedName>
</protein>
<dbReference type="EMBL" id="MU853347">
    <property type="protein sequence ID" value="KAK4111230.1"/>
    <property type="molecule type" value="Genomic_DNA"/>
</dbReference>
<reference evidence="2" key="2">
    <citation type="submission" date="2023-05" db="EMBL/GenBank/DDBJ databases">
        <authorList>
            <consortium name="Lawrence Berkeley National Laboratory"/>
            <person name="Steindorff A."/>
            <person name="Hensen N."/>
            <person name="Bonometti L."/>
            <person name="Westerberg I."/>
            <person name="Brannstrom I.O."/>
            <person name="Guillou S."/>
            <person name="Cros-Aarteil S."/>
            <person name="Calhoun S."/>
            <person name="Haridas S."/>
            <person name="Kuo A."/>
            <person name="Mondo S."/>
            <person name="Pangilinan J."/>
            <person name="Riley R."/>
            <person name="Labutti K."/>
            <person name="Andreopoulos B."/>
            <person name="Lipzen A."/>
            <person name="Chen C."/>
            <person name="Yanf M."/>
            <person name="Daum C."/>
            <person name="Ng V."/>
            <person name="Clum A."/>
            <person name="Ohm R."/>
            <person name="Martin F."/>
            <person name="Silar P."/>
            <person name="Natvig D."/>
            <person name="Lalanne C."/>
            <person name="Gautier V."/>
            <person name="Ament-Velasquez S.L."/>
            <person name="Kruys A."/>
            <person name="Hutchinson M.I."/>
            <person name="Powell A.J."/>
            <person name="Barry K."/>
            <person name="Miller A.N."/>
            <person name="Grigoriev I.V."/>
            <person name="Debuchy R."/>
            <person name="Gladieux P."/>
            <person name="Thoren M.H."/>
            <person name="Johannesson H."/>
        </authorList>
    </citation>
    <scope>NUCLEOTIDE SEQUENCE</scope>
    <source>
        <strain evidence="2">CBS 508.74</strain>
    </source>
</reference>
<gene>
    <name evidence="2" type="ORF">N656DRAFT_781064</name>
</gene>
<reference evidence="2" key="1">
    <citation type="journal article" date="2023" name="Mol. Phylogenet. Evol.">
        <title>Genome-scale phylogeny and comparative genomics of the fungal order Sordariales.</title>
        <authorList>
            <person name="Hensen N."/>
            <person name="Bonometti L."/>
            <person name="Westerberg I."/>
            <person name="Brannstrom I.O."/>
            <person name="Guillou S."/>
            <person name="Cros-Aarteil S."/>
            <person name="Calhoun S."/>
            <person name="Haridas S."/>
            <person name="Kuo A."/>
            <person name="Mondo S."/>
            <person name="Pangilinan J."/>
            <person name="Riley R."/>
            <person name="LaButti K."/>
            <person name="Andreopoulos B."/>
            <person name="Lipzen A."/>
            <person name="Chen C."/>
            <person name="Yan M."/>
            <person name="Daum C."/>
            <person name="Ng V."/>
            <person name="Clum A."/>
            <person name="Steindorff A."/>
            <person name="Ohm R.A."/>
            <person name="Martin F."/>
            <person name="Silar P."/>
            <person name="Natvig D.O."/>
            <person name="Lalanne C."/>
            <person name="Gautier V."/>
            <person name="Ament-Velasquez S.L."/>
            <person name="Kruys A."/>
            <person name="Hutchinson M.I."/>
            <person name="Powell A.J."/>
            <person name="Barry K."/>
            <person name="Miller A.N."/>
            <person name="Grigoriev I.V."/>
            <person name="Debuchy R."/>
            <person name="Gladieux P."/>
            <person name="Hiltunen Thoren M."/>
            <person name="Johannesson H."/>
        </authorList>
    </citation>
    <scope>NUCLEOTIDE SEQUENCE</scope>
    <source>
        <strain evidence="2">CBS 508.74</strain>
    </source>
</reference>
<keyword evidence="1" id="KW-0732">Signal</keyword>
<organism evidence="2 3">
    <name type="scientific">Canariomyces notabilis</name>
    <dbReference type="NCBI Taxonomy" id="2074819"/>
    <lineage>
        <taxon>Eukaryota</taxon>
        <taxon>Fungi</taxon>
        <taxon>Dikarya</taxon>
        <taxon>Ascomycota</taxon>
        <taxon>Pezizomycotina</taxon>
        <taxon>Sordariomycetes</taxon>
        <taxon>Sordariomycetidae</taxon>
        <taxon>Sordariales</taxon>
        <taxon>Chaetomiaceae</taxon>
        <taxon>Canariomyces</taxon>
    </lineage>
</organism>
<feature type="signal peptide" evidence="1">
    <location>
        <begin position="1"/>
        <end position="28"/>
    </location>
</feature>
<keyword evidence="3" id="KW-1185">Reference proteome</keyword>
<evidence type="ECO:0000313" key="2">
    <source>
        <dbReference type="EMBL" id="KAK4111230.1"/>
    </source>
</evidence>
<dbReference type="RefSeq" id="XP_064668800.1">
    <property type="nucleotide sequence ID" value="XM_064815510.1"/>
</dbReference>
<proteinExistence type="predicted"/>
<evidence type="ECO:0000313" key="3">
    <source>
        <dbReference type="Proteomes" id="UP001302812"/>
    </source>
</evidence>
<dbReference type="GeneID" id="89939635"/>
<evidence type="ECO:0000256" key="1">
    <source>
        <dbReference type="SAM" id="SignalP"/>
    </source>
</evidence>
<dbReference type="AlphaFoldDB" id="A0AAN6YPR5"/>
<dbReference type="Proteomes" id="UP001302812">
    <property type="component" value="Unassembled WGS sequence"/>
</dbReference>
<name>A0AAN6YPR5_9PEZI</name>